<protein>
    <recommendedName>
        <fullName evidence="3">SPOR domain-containing protein</fullName>
    </recommendedName>
</protein>
<organism evidence="1 2">
    <name type="scientific">Pseudoalteromonas lipolytica</name>
    <dbReference type="NCBI Taxonomy" id="570156"/>
    <lineage>
        <taxon>Bacteria</taxon>
        <taxon>Pseudomonadati</taxon>
        <taxon>Pseudomonadota</taxon>
        <taxon>Gammaproteobacteria</taxon>
        <taxon>Alteromonadales</taxon>
        <taxon>Pseudoalteromonadaceae</taxon>
        <taxon>Pseudoalteromonas</taxon>
    </lineage>
</organism>
<dbReference type="KEGG" id="pdj:D0907_04495"/>
<dbReference type="GeneID" id="99504710"/>
<name>A0AAD0RY65_9GAMM</name>
<gene>
    <name evidence="1" type="ORF">D0907_04495</name>
</gene>
<dbReference type="EMBL" id="CP032090">
    <property type="protein sequence ID" value="AXV64591.1"/>
    <property type="molecule type" value="Genomic_DNA"/>
</dbReference>
<dbReference type="Proteomes" id="UP000264605">
    <property type="component" value="Chromosome"/>
</dbReference>
<evidence type="ECO:0000313" key="2">
    <source>
        <dbReference type="Proteomes" id="UP000264605"/>
    </source>
</evidence>
<dbReference type="RefSeq" id="WP_036970393.1">
    <property type="nucleotide sequence ID" value="NZ_CP032090.1"/>
</dbReference>
<evidence type="ECO:0008006" key="3">
    <source>
        <dbReference type="Google" id="ProtNLM"/>
    </source>
</evidence>
<reference evidence="1 2" key="1">
    <citation type="submission" date="2018-08" db="EMBL/GenBank/DDBJ databases">
        <title>Draft genome sequence of Pseudoalteromonas donghaensis HJ51.</title>
        <authorList>
            <person name="Oh J."/>
            <person name="Roh D."/>
        </authorList>
    </citation>
    <scope>NUCLEOTIDE SEQUENCE [LARGE SCALE GENOMIC DNA]</scope>
    <source>
        <strain evidence="1 2">HJ51</strain>
    </source>
</reference>
<accession>A0AAD0RY65</accession>
<sequence length="196" mass="22107">MPISTLFKHLLITASVSLLPACMLLQQQPEPLYTEQQIQQFAAQYQSQQQSIARLTEMENDLRIMTAELNSKPDVQTLSKASKSDQTHSDNAPVTYNDAVARNAQAPAGAQLGVYLDPSQIKRQVLIMKKQYPGAFDKLEFVFLKRPTKSQTRYALRVGPFANYNEATVFCYLAKQLQQHCLTAPFLGEPLDLSRR</sequence>
<proteinExistence type="predicted"/>
<dbReference type="AlphaFoldDB" id="A0AAD0RY65"/>
<evidence type="ECO:0000313" key="1">
    <source>
        <dbReference type="EMBL" id="AXV64591.1"/>
    </source>
</evidence>